<sequence length="103" mass="10704">MIGKAGEEVGQVRSGIGLIRTVTRWGIGDDRCCNGLAIVAGRLGPVWGREGAELGLNRWGLLLPRWAGGIGCGGGRKGQQQWSQAAIAKLGGAGLRRLWIGGA</sequence>
<name>A0A9P0ZEV3_CUSEU</name>
<reference evidence="1" key="1">
    <citation type="submission" date="2022-07" db="EMBL/GenBank/DDBJ databases">
        <authorList>
            <person name="Macas J."/>
            <person name="Novak P."/>
            <person name="Neumann P."/>
        </authorList>
    </citation>
    <scope>NUCLEOTIDE SEQUENCE</scope>
</reference>
<dbReference type="Proteomes" id="UP001152484">
    <property type="component" value="Unassembled WGS sequence"/>
</dbReference>
<proteinExistence type="predicted"/>
<accession>A0A9P0ZEV3</accession>
<evidence type="ECO:0000313" key="1">
    <source>
        <dbReference type="EMBL" id="CAH9097604.1"/>
    </source>
</evidence>
<gene>
    <name evidence="1" type="ORF">CEURO_LOCUS13917</name>
</gene>
<evidence type="ECO:0000313" key="2">
    <source>
        <dbReference type="Proteomes" id="UP001152484"/>
    </source>
</evidence>
<organism evidence="1 2">
    <name type="scientific">Cuscuta europaea</name>
    <name type="common">European dodder</name>
    <dbReference type="NCBI Taxonomy" id="41803"/>
    <lineage>
        <taxon>Eukaryota</taxon>
        <taxon>Viridiplantae</taxon>
        <taxon>Streptophyta</taxon>
        <taxon>Embryophyta</taxon>
        <taxon>Tracheophyta</taxon>
        <taxon>Spermatophyta</taxon>
        <taxon>Magnoliopsida</taxon>
        <taxon>eudicotyledons</taxon>
        <taxon>Gunneridae</taxon>
        <taxon>Pentapetalae</taxon>
        <taxon>asterids</taxon>
        <taxon>lamiids</taxon>
        <taxon>Solanales</taxon>
        <taxon>Convolvulaceae</taxon>
        <taxon>Cuscuteae</taxon>
        <taxon>Cuscuta</taxon>
        <taxon>Cuscuta subgen. Cuscuta</taxon>
    </lineage>
</organism>
<dbReference type="EMBL" id="CAMAPE010000035">
    <property type="protein sequence ID" value="CAH9097604.1"/>
    <property type="molecule type" value="Genomic_DNA"/>
</dbReference>
<comment type="caution">
    <text evidence="1">The sequence shown here is derived from an EMBL/GenBank/DDBJ whole genome shotgun (WGS) entry which is preliminary data.</text>
</comment>
<protein>
    <submittedName>
        <fullName evidence="1">Uncharacterized protein</fullName>
    </submittedName>
</protein>
<dbReference type="AlphaFoldDB" id="A0A9P0ZEV3"/>
<keyword evidence="2" id="KW-1185">Reference proteome</keyword>